<sequence length="903" mass="100355">MNFDKLLVATKFAPPRIGTRYIPRKQLLHHLRNTQHCTVALVSASAGFGKTILLVQWRQELMKSGAEVAWLSLSHEDKQLRGFCSYLLAAFQRMGIQIEEDMLQESSSGKSLDAVVAVVASEAEKIAKELYLIIDDYHYVEDPWAHRLMQKLLDHCPANLHFLIASRVSPPLSLRRLRLVDQVAEIGFTELPFDLDETRVFFEQNLSAVKLTADELRLIHDMTIGWPASLQLIAIMLRNRPQTREKLHSFLWRSTDLQAYLAEDVVAHLPSELTAFMESVSVCRRFNAELAAFITENDRAAELLKRAEDESLLIYRIESDDRSPWYRFHPLFGEFLASRLAHRGQGTVEALHRRASQWFAEHDFLVESVRHANLGGDLDFAVKAIEHAAPANWSLSYISPMLHLLDRLPQETLFAHPKLFFLGCLTYALTAHPGEAEQWLEKVRRSDAAKNPAISSKLALADATIALQRDDSKRAIDLLEPTYYNVSLDNRFLRYVYLSALAAAYLAAGRLSDSRRLLDDNPVPPEDRDTDVALIVESSRAGIFLIEGNVKEAARVGATILARAETACGRGSVPANLCATTLSDAYYELDRIDDAREVLANRTGVLRSSMPDVMARASLCHARLDMLQETPDVAVEFLQTQVAHFHSLGLDRPLAYMHAEQVKILLAKGDHVRATELVTKLNALGVTHRDAAGYRAEIPIIAALARSRLALANCNPGEALNTLEEVHRFAEKLGRARMLVMANLLAAIALADLKRHDEAAACLIQAVQSGATLGLVRTFLDEGERVSELLATLANNAALVATLDAPTAQYLDSMLGRFGRISPSAQGARKSNQGNASAQATLTPRELEILGLVSQAMSSKRIGLTLNITADTVNWNIRNILAKLGVSSRYDAMTWARRQGLIE</sequence>
<evidence type="ECO:0000256" key="3">
    <source>
        <dbReference type="ARBA" id="ARBA00023163"/>
    </source>
</evidence>
<keyword evidence="1" id="KW-0805">Transcription regulation</keyword>
<dbReference type="AlphaFoldDB" id="A0A3A3FRR7"/>
<evidence type="ECO:0000256" key="1">
    <source>
        <dbReference type="ARBA" id="ARBA00023015"/>
    </source>
</evidence>
<dbReference type="InterPro" id="IPR000792">
    <property type="entry name" value="Tscrpt_reg_LuxR_C"/>
</dbReference>
<evidence type="ECO:0000313" key="5">
    <source>
        <dbReference type="EMBL" id="RJF98533.1"/>
    </source>
</evidence>
<accession>A0A3A3FRR7</accession>
<dbReference type="GO" id="GO:0006355">
    <property type="term" value="P:regulation of DNA-templated transcription"/>
    <property type="evidence" value="ECO:0007669"/>
    <property type="project" value="InterPro"/>
</dbReference>
<dbReference type="SUPFAM" id="SSF52540">
    <property type="entry name" value="P-loop containing nucleoside triphosphate hydrolases"/>
    <property type="match status" value="1"/>
</dbReference>
<dbReference type="SMART" id="SM00421">
    <property type="entry name" value="HTH_LUXR"/>
    <property type="match status" value="1"/>
</dbReference>
<evidence type="ECO:0000259" key="4">
    <source>
        <dbReference type="PROSITE" id="PS50043"/>
    </source>
</evidence>
<dbReference type="InterPro" id="IPR059106">
    <property type="entry name" value="WHD_MalT"/>
</dbReference>
<dbReference type="GO" id="GO:0003677">
    <property type="term" value="F:DNA binding"/>
    <property type="evidence" value="ECO:0007669"/>
    <property type="project" value="UniProtKB-KW"/>
</dbReference>
<dbReference type="Gene3D" id="1.10.10.10">
    <property type="entry name" value="Winged helix-like DNA-binding domain superfamily/Winged helix DNA-binding domain"/>
    <property type="match status" value="1"/>
</dbReference>
<dbReference type="PROSITE" id="PS50043">
    <property type="entry name" value="HTH_LUXR_2"/>
    <property type="match status" value="1"/>
</dbReference>
<feature type="domain" description="HTH luxR-type" evidence="4">
    <location>
        <begin position="835"/>
        <end position="900"/>
    </location>
</feature>
<dbReference type="PANTHER" id="PTHR44688">
    <property type="entry name" value="DNA-BINDING TRANSCRIPTIONAL ACTIVATOR DEVR_DOSR"/>
    <property type="match status" value="1"/>
</dbReference>
<dbReference type="PRINTS" id="PR00038">
    <property type="entry name" value="HTHLUXR"/>
</dbReference>
<dbReference type="InterPro" id="IPR016032">
    <property type="entry name" value="Sig_transdc_resp-reg_C-effctor"/>
</dbReference>
<dbReference type="Pfam" id="PF17874">
    <property type="entry name" value="TPR_MalT"/>
    <property type="match status" value="1"/>
</dbReference>
<dbReference type="Pfam" id="PF00196">
    <property type="entry name" value="GerE"/>
    <property type="match status" value="1"/>
</dbReference>
<dbReference type="RefSeq" id="WP_119768484.1">
    <property type="nucleotide sequence ID" value="NZ_QYUO01000001.1"/>
</dbReference>
<dbReference type="CDD" id="cd06170">
    <property type="entry name" value="LuxR_C_like"/>
    <property type="match status" value="1"/>
</dbReference>
<keyword evidence="6" id="KW-1185">Reference proteome</keyword>
<name>A0A3A3FRR7_9BURK</name>
<dbReference type="Proteomes" id="UP000265955">
    <property type="component" value="Unassembled WGS sequence"/>
</dbReference>
<keyword evidence="3" id="KW-0804">Transcription</keyword>
<dbReference type="Pfam" id="PF25873">
    <property type="entry name" value="WHD_MalT"/>
    <property type="match status" value="1"/>
</dbReference>
<dbReference type="EMBL" id="QYUO01000001">
    <property type="protein sequence ID" value="RJF98533.1"/>
    <property type="molecule type" value="Genomic_DNA"/>
</dbReference>
<protein>
    <submittedName>
        <fullName evidence="5">ATP-dependent transcriptional regulator</fullName>
    </submittedName>
</protein>
<dbReference type="SUPFAM" id="SSF46894">
    <property type="entry name" value="C-terminal effector domain of the bipartite response regulators"/>
    <property type="match status" value="1"/>
</dbReference>
<gene>
    <name evidence="5" type="ORF">D3871_08435</name>
</gene>
<dbReference type="InterPro" id="IPR041617">
    <property type="entry name" value="TPR_MalT"/>
</dbReference>
<keyword evidence="2" id="KW-0238">DNA-binding</keyword>
<evidence type="ECO:0000313" key="6">
    <source>
        <dbReference type="Proteomes" id="UP000265955"/>
    </source>
</evidence>
<proteinExistence type="predicted"/>
<dbReference type="InterPro" id="IPR011990">
    <property type="entry name" value="TPR-like_helical_dom_sf"/>
</dbReference>
<dbReference type="PANTHER" id="PTHR44688:SF16">
    <property type="entry name" value="DNA-BINDING TRANSCRIPTIONAL ACTIVATOR DEVR_DOSR"/>
    <property type="match status" value="1"/>
</dbReference>
<dbReference type="OrthoDB" id="134985at2"/>
<dbReference type="InterPro" id="IPR027417">
    <property type="entry name" value="P-loop_NTPase"/>
</dbReference>
<organism evidence="5 6">
    <name type="scientific">Noviherbaspirillum saxi</name>
    <dbReference type="NCBI Taxonomy" id="2320863"/>
    <lineage>
        <taxon>Bacteria</taxon>
        <taxon>Pseudomonadati</taxon>
        <taxon>Pseudomonadota</taxon>
        <taxon>Betaproteobacteria</taxon>
        <taxon>Burkholderiales</taxon>
        <taxon>Oxalobacteraceae</taxon>
        <taxon>Noviherbaspirillum</taxon>
    </lineage>
</organism>
<comment type="caution">
    <text evidence="5">The sequence shown here is derived from an EMBL/GenBank/DDBJ whole genome shotgun (WGS) entry which is preliminary data.</text>
</comment>
<evidence type="ECO:0000256" key="2">
    <source>
        <dbReference type="ARBA" id="ARBA00023125"/>
    </source>
</evidence>
<dbReference type="Gene3D" id="3.40.50.300">
    <property type="entry name" value="P-loop containing nucleotide triphosphate hydrolases"/>
    <property type="match status" value="1"/>
</dbReference>
<dbReference type="Gene3D" id="1.25.40.10">
    <property type="entry name" value="Tetratricopeptide repeat domain"/>
    <property type="match status" value="1"/>
</dbReference>
<dbReference type="InterPro" id="IPR036388">
    <property type="entry name" value="WH-like_DNA-bd_sf"/>
</dbReference>
<reference evidence="6" key="1">
    <citation type="submission" date="2018-09" db="EMBL/GenBank/DDBJ databases">
        <authorList>
            <person name="Zhu H."/>
        </authorList>
    </citation>
    <scope>NUCLEOTIDE SEQUENCE [LARGE SCALE GENOMIC DNA]</scope>
    <source>
        <strain evidence="6">K1R23-30</strain>
    </source>
</reference>